<evidence type="ECO:0000313" key="10">
    <source>
        <dbReference type="EMBL" id="RMZ15247.1"/>
    </source>
</evidence>
<evidence type="ECO:0000313" key="11">
    <source>
        <dbReference type="EMBL" id="RMZ27560.1"/>
    </source>
</evidence>
<protein>
    <submittedName>
        <fullName evidence="10">Uncharacterized protein</fullName>
    </submittedName>
</protein>
<dbReference type="InterPro" id="IPR051209">
    <property type="entry name" value="FAD-bind_Monooxygenase_sf"/>
</dbReference>
<dbReference type="Pfam" id="PF01997">
    <property type="entry name" value="Translin"/>
    <property type="match status" value="1"/>
</dbReference>
<dbReference type="PANTHER" id="PTHR42877:SF5">
    <property type="entry name" value="L-ORNITHINE N(5)-MONOOXYGENASE-RELATED"/>
    <property type="match status" value="1"/>
</dbReference>
<dbReference type="InterPro" id="IPR016069">
    <property type="entry name" value="Translin_C"/>
</dbReference>
<evidence type="ECO:0000256" key="5">
    <source>
        <dbReference type="ARBA" id="ARBA00022490"/>
    </source>
</evidence>
<comment type="subcellular location">
    <subcellularLocation>
        <location evidence="2">Cytoplasm</location>
    </subcellularLocation>
    <subcellularLocation>
        <location evidence="1">Nucleus</location>
    </subcellularLocation>
</comment>
<dbReference type="SUPFAM" id="SSF74784">
    <property type="entry name" value="Translin"/>
    <property type="match status" value="1"/>
</dbReference>
<dbReference type="PRINTS" id="PR00368">
    <property type="entry name" value="FADPNR"/>
</dbReference>
<dbReference type="InterPro" id="IPR036188">
    <property type="entry name" value="FAD/NAD-bd_sf"/>
</dbReference>
<evidence type="ECO:0000256" key="3">
    <source>
        <dbReference type="ARBA" id="ARBA00005902"/>
    </source>
</evidence>
<dbReference type="GO" id="GO:0005737">
    <property type="term" value="C:cytoplasm"/>
    <property type="evidence" value="ECO:0007669"/>
    <property type="project" value="UniProtKB-SubCell"/>
</dbReference>
<dbReference type="SUPFAM" id="SSF51905">
    <property type="entry name" value="FAD/NAD(P)-binding domain"/>
    <property type="match status" value="2"/>
</dbReference>
<dbReference type="PANTHER" id="PTHR42877">
    <property type="entry name" value="L-ORNITHINE N(5)-MONOOXYGENASE-RELATED"/>
    <property type="match status" value="1"/>
</dbReference>
<name>A0A3M7HPY7_HORWE</name>
<proteinExistence type="inferred from homology"/>
<evidence type="ECO:0000256" key="7">
    <source>
        <dbReference type="ARBA" id="ARBA00022827"/>
    </source>
</evidence>
<evidence type="ECO:0000256" key="9">
    <source>
        <dbReference type="ARBA" id="ARBA00023242"/>
    </source>
</evidence>
<dbReference type="PRINTS" id="PR00469">
    <property type="entry name" value="PNDRDTASEII"/>
</dbReference>
<dbReference type="EMBL" id="QWIT01000243">
    <property type="protein sequence ID" value="RMZ27560.1"/>
    <property type="molecule type" value="Genomic_DNA"/>
</dbReference>
<accession>A0A3M7HPY7</accession>
<comment type="similarity">
    <text evidence="4">Belongs to the FAD-binding monooxygenase family.</text>
</comment>
<dbReference type="InterPro" id="IPR002848">
    <property type="entry name" value="Translin_fam"/>
</dbReference>
<dbReference type="OrthoDB" id="74360at2759"/>
<dbReference type="GO" id="GO:0050661">
    <property type="term" value="F:NADP binding"/>
    <property type="evidence" value="ECO:0007669"/>
    <property type="project" value="InterPro"/>
</dbReference>
<keyword evidence="9" id="KW-0539">Nucleus</keyword>
<dbReference type="EMBL" id="QWIS01000021">
    <property type="protein sequence ID" value="RMZ15247.1"/>
    <property type="molecule type" value="Genomic_DNA"/>
</dbReference>
<comment type="caution">
    <text evidence="10">The sequence shown here is derived from an EMBL/GenBank/DDBJ whole genome shotgun (WGS) entry which is preliminary data.</text>
</comment>
<evidence type="ECO:0000256" key="2">
    <source>
        <dbReference type="ARBA" id="ARBA00004496"/>
    </source>
</evidence>
<dbReference type="GO" id="GO:0043565">
    <property type="term" value="F:sequence-specific DNA binding"/>
    <property type="evidence" value="ECO:0007669"/>
    <property type="project" value="InterPro"/>
</dbReference>
<dbReference type="GO" id="GO:0005634">
    <property type="term" value="C:nucleus"/>
    <property type="evidence" value="ECO:0007669"/>
    <property type="project" value="UniProtKB-SubCell"/>
</dbReference>
<gene>
    <name evidence="11" type="ORF">D0859_08367</name>
    <name evidence="10" type="ORF">D0860_01760</name>
</gene>
<dbReference type="CDD" id="cd14820">
    <property type="entry name" value="TRAX"/>
    <property type="match status" value="1"/>
</dbReference>
<evidence type="ECO:0000256" key="8">
    <source>
        <dbReference type="ARBA" id="ARBA00023002"/>
    </source>
</evidence>
<dbReference type="AlphaFoldDB" id="A0A3M7HPY7"/>
<evidence type="ECO:0000256" key="6">
    <source>
        <dbReference type="ARBA" id="ARBA00022630"/>
    </source>
</evidence>
<dbReference type="Gene3D" id="1.20.58.200">
    <property type="entry name" value="Translin, domain 2"/>
    <property type="match status" value="1"/>
</dbReference>
<dbReference type="InterPro" id="IPR016068">
    <property type="entry name" value="Translin_N"/>
</dbReference>
<dbReference type="Proteomes" id="UP000280598">
    <property type="component" value="Unassembled WGS sequence"/>
</dbReference>
<keyword evidence="5" id="KW-0963">Cytoplasm</keyword>
<evidence type="ECO:0000313" key="13">
    <source>
        <dbReference type="Proteomes" id="UP000281677"/>
    </source>
</evidence>
<evidence type="ECO:0000256" key="1">
    <source>
        <dbReference type="ARBA" id="ARBA00004123"/>
    </source>
</evidence>
<sequence>MAPIDTDVLIIGAGPSGLGTAIQLRRANLTSSIEIIEKCGDVGGTWLVNTYPGCGCDVASHFYSFSFALNPDWSKKFSMRSEIQQYFRDVAERFDVVRHCRFYQTVETAHWNEDEQLWEVKITDQTTKNTYLRRAKVVVSAVGSLSVPKPCEIPGAETFKGHLFHSAQWDHSLDWKNKDIVVLGNGCSATQFVPIMAQDAKQLTQFARQAQFLAERPNPDYGSLFKWVMRYVPGAMRAYRFKLYSDMEKDFAGFDIESGKLIRQGLKEENEKYVKRMAPERYWDALIPKHEIGCKRKVMDTDYLSTLWRENVELIADDPVEKIMPYSVMTKSGRELKADAIVMATGFAVFRMLFPMEIYGQNGMSLNEYWDTQHDGAAQAYLGTCVPNFPNFFTLMGPNTVTGHLSVIYTVECQINFTLRLIAPILKSMHAQQRSLMAPSKEIAAVDVRPESANAHISWLQNKLSKLVWASGCTSWALDPKTGLNIAMYPEYQFIYWWRSVFIPKQDFAYAVVDKKGGRKQRKSLTMGGWKAVQNAVTTSLVVGALAAGAVGVHRSGGVREAGVAMRGFMREVLDLMAGPFACDRELYKNLVHLNSPLRLLSMGLKRSHAEMSGRSKQDAPADQAQSPYMPMFEAFRAELDEHHARREDIIKASRDITAASKKIIFTLQRIRKLKEPLPAHVVKTNADHYKIIEERFKTVAKHLQGINAYRYARQISGGCQEWMEAVSFQHYLVTSQLLSYEDSRVMLLDVSKDEEGKSIDLGPEDWVLGIYDMTGELMRFSITAMATHGLPTIPPDNASDPTSCSMDVDGRGGSSGQQRSVLTDMRLLRAALEGLDAGSGPFAKDAEKKMDVMRASVEKVEKSLYGLIVRGAERPKGWMPDTNEGGRAVEVEG</sequence>
<dbReference type="GO" id="GO:0050660">
    <property type="term" value="F:flavin adenine dinucleotide binding"/>
    <property type="evidence" value="ECO:0007669"/>
    <property type="project" value="InterPro"/>
</dbReference>
<dbReference type="Pfam" id="PF00743">
    <property type="entry name" value="FMO-like"/>
    <property type="match status" value="1"/>
</dbReference>
<dbReference type="VEuPathDB" id="FungiDB:BTJ68_06365"/>
<evidence type="ECO:0000256" key="4">
    <source>
        <dbReference type="ARBA" id="ARBA00010139"/>
    </source>
</evidence>
<dbReference type="Gene3D" id="1.20.58.190">
    <property type="entry name" value="Translin, domain 1"/>
    <property type="match status" value="1"/>
</dbReference>
<keyword evidence="8" id="KW-0560">Oxidoreductase</keyword>
<comment type="similarity">
    <text evidence="3">Belongs to the translin family.</text>
</comment>
<organism evidence="10 12">
    <name type="scientific">Hortaea werneckii</name>
    <name type="common">Black yeast</name>
    <name type="synonym">Cladosporium werneckii</name>
    <dbReference type="NCBI Taxonomy" id="91943"/>
    <lineage>
        <taxon>Eukaryota</taxon>
        <taxon>Fungi</taxon>
        <taxon>Dikarya</taxon>
        <taxon>Ascomycota</taxon>
        <taxon>Pezizomycotina</taxon>
        <taxon>Dothideomycetes</taxon>
        <taxon>Dothideomycetidae</taxon>
        <taxon>Mycosphaerellales</taxon>
        <taxon>Teratosphaeriaceae</taxon>
        <taxon>Hortaea</taxon>
    </lineage>
</organism>
<dbReference type="InterPro" id="IPR036081">
    <property type="entry name" value="Translin_sf"/>
</dbReference>
<dbReference type="Gene3D" id="3.50.50.60">
    <property type="entry name" value="FAD/NAD(P)-binding domain"/>
    <property type="match status" value="2"/>
</dbReference>
<keyword evidence="6" id="KW-0285">Flavoprotein</keyword>
<evidence type="ECO:0000313" key="12">
    <source>
        <dbReference type="Proteomes" id="UP000280598"/>
    </source>
</evidence>
<dbReference type="Proteomes" id="UP000281677">
    <property type="component" value="Unassembled WGS sequence"/>
</dbReference>
<dbReference type="GO" id="GO:0004499">
    <property type="term" value="F:N,N-dimethylaniline monooxygenase activity"/>
    <property type="evidence" value="ECO:0007669"/>
    <property type="project" value="InterPro"/>
</dbReference>
<reference evidence="12 13" key="1">
    <citation type="journal article" date="2018" name="BMC Genomics">
        <title>Genomic evidence for intraspecific hybridization in a clonal and extremely halotolerant yeast.</title>
        <authorList>
            <person name="Gostincar C."/>
            <person name="Stajich J.E."/>
            <person name="Zupancic J."/>
            <person name="Zalar P."/>
            <person name="Gunde-Cimerman N."/>
        </authorList>
    </citation>
    <scope>NUCLEOTIDE SEQUENCE [LARGE SCALE GENOMIC DNA]</scope>
    <source>
        <strain evidence="11 13">EXF-120</strain>
        <strain evidence="10 12">EXF-562</strain>
    </source>
</reference>
<dbReference type="InterPro" id="IPR020946">
    <property type="entry name" value="Flavin_mOase-like"/>
</dbReference>
<keyword evidence="7" id="KW-0274">FAD</keyword>